<dbReference type="AlphaFoldDB" id="A0A087EBJ2"/>
<evidence type="ECO:0000313" key="2">
    <source>
        <dbReference type="Proteomes" id="UP000029080"/>
    </source>
</evidence>
<evidence type="ECO:0000313" key="1">
    <source>
        <dbReference type="EMBL" id="KFJ05143.1"/>
    </source>
</evidence>
<protein>
    <submittedName>
        <fullName evidence="1">Uncharacterized protein</fullName>
    </submittedName>
</protein>
<gene>
    <name evidence="1" type="ORF">BITS_1691</name>
</gene>
<keyword evidence="2" id="KW-1185">Reference proteome</keyword>
<accession>A0A087EBJ2</accession>
<dbReference type="EMBL" id="JGZU01000016">
    <property type="protein sequence ID" value="KFJ05143.1"/>
    <property type="molecule type" value="Genomic_DNA"/>
</dbReference>
<name>A0A087EBJ2_9BIFI</name>
<dbReference type="Proteomes" id="UP000029080">
    <property type="component" value="Unassembled WGS sequence"/>
</dbReference>
<reference evidence="1 2" key="1">
    <citation type="submission" date="2014-03" db="EMBL/GenBank/DDBJ databases">
        <title>Genomics of Bifidobacteria.</title>
        <authorList>
            <person name="Ventura M."/>
            <person name="Milani C."/>
            <person name="Lugli G.A."/>
        </authorList>
    </citation>
    <scope>NUCLEOTIDE SEQUENCE [LARGE SCALE GENOMIC DNA]</scope>
    <source>
        <strain evidence="1 2">JCM 13495</strain>
    </source>
</reference>
<proteinExistence type="predicted"/>
<organism evidence="1 2">
    <name type="scientific">Bifidobacterium tsurumiense</name>
    <dbReference type="NCBI Taxonomy" id="356829"/>
    <lineage>
        <taxon>Bacteria</taxon>
        <taxon>Bacillati</taxon>
        <taxon>Actinomycetota</taxon>
        <taxon>Actinomycetes</taxon>
        <taxon>Bifidobacteriales</taxon>
        <taxon>Bifidobacteriaceae</taxon>
        <taxon>Bifidobacterium</taxon>
    </lineage>
</organism>
<sequence length="153" mass="17438">MQAIQIQPVKYLLNNPLPLPIGQIMNYTTSGNSLLLEVSEHSPIKAFRFREIRMRQQSSTIGVTLAYMLCRQTYGNRPGILEILPPIHDFMHMQGIIFDIGGNTPQAAVTQGVPDLTSQLILHNPALMVLHLWPWIRKERPHFGHDALRHMVK</sequence>
<comment type="caution">
    <text evidence="1">The sequence shown here is derived from an EMBL/GenBank/DDBJ whole genome shotgun (WGS) entry which is preliminary data.</text>
</comment>